<keyword evidence="3" id="KW-1185">Reference proteome</keyword>
<proteinExistence type="predicted"/>
<feature type="coiled-coil region" evidence="1">
    <location>
        <begin position="296"/>
        <end position="323"/>
    </location>
</feature>
<evidence type="ECO:0000313" key="2">
    <source>
        <dbReference type="EMBL" id="MDR7083582.1"/>
    </source>
</evidence>
<reference evidence="2 3" key="1">
    <citation type="submission" date="2023-07" db="EMBL/GenBank/DDBJ databases">
        <title>Sorghum-associated microbial communities from plants grown in Nebraska, USA.</title>
        <authorList>
            <person name="Schachtman D."/>
        </authorList>
    </citation>
    <scope>NUCLEOTIDE SEQUENCE [LARGE SCALE GENOMIC DNA]</scope>
    <source>
        <strain evidence="2 3">BE167</strain>
    </source>
</reference>
<gene>
    <name evidence="2" type="ORF">J2X01_002877</name>
</gene>
<evidence type="ECO:0000256" key="1">
    <source>
        <dbReference type="SAM" id="Coils"/>
    </source>
</evidence>
<dbReference type="EMBL" id="JAVDVQ010000012">
    <property type="protein sequence ID" value="MDR7083582.1"/>
    <property type="molecule type" value="Genomic_DNA"/>
</dbReference>
<evidence type="ECO:0000313" key="3">
    <source>
        <dbReference type="Proteomes" id="UP001252243"/>
    </source>
</evidence>
<comment type="caution">
    <text evidence="2">The sequence shown here is derived from an EMBL/GenBank/DDBJ whole genome shotgun (WGS) entry which is preliminary data.</text>
</comment>
<feature type="coiled-coil region" evidence="1">
    <location>
        <begin position="185"/>
        <end position="219"/>
    </location>
</feature>
<accession>A0ABU1UEI2</accession>
<sequence length="445" mass="49194">MAAQQLLVRIVNGESATIAQVRRPVRLTPNGYGGIVYEAAVYPVLDGDVVDLAGPSWEVEDCNRFLLAGARVPYAPKANDLSPRPKSIEFHGEWNVDTNGFGHYVVFNGSERLASDVVNALEAAGLAIQRWDVSHRPASDGKFYDWFARLRSKGTHDEAVARVSAVFSPAFVGVEAPPAPTATPFEDLAARAEQLLDQTVELRDRLSQSEREVALLRQRLAVVTNHETKLLGDMDRTLAYQKSLHEQISALSRAQEQSAEAKAYLVRQSDTEELLELALSENSELRNSVVDFRNQAEASESRILTLEAIVAALEDRLDELGQQDRERRRASAARVAPRRGVSGFLDNAFTRLTFVLDSVEVLANLDAPASVLRVLAQIDMGELLGKDLEGMRGWREVSKLATGIAGSEDMGRIYYKPDGSGVLVSVHIKQDEKEQRRHVDRLRSV</sequence>
<dbReference type="Proteomes" id="UP001252243">
    <property type="component" value="Unassembled WGS sequence"/>
</dbReference>
<dbReference type="RefSeq" id="WP_310058545.1">
    <property type="nucleotide sequence ID" value="NZ_JAVDVQ010000012.1"/>
</dbReference>
<protein>
    <submittedName>
        <fullName evidence="2">Uncharacterized protein</fullName>
    </submittedName>
</protein>
<name>A0ABU1UEI2_9MICC</name>
<keyword evidence="1" id="KW-0175">Coiled coil</keyword>
<organism evidence="2 3">
    <name type="scientific">Arthrobacter ginsengisoli</name>
    <dbReference type="NCBI Taxonomy" id="1356565"/>
    <lineage>
        <taxon>Bacteria</taxon>
        <taxon>Bacillati</taxon>
        <taxon>Actinomycetota</taxon>
        <taxon>Actinomycetes</taxon>
        <taxon>Micrococcales</taxon>
        <taxon>Micrococcaceae</taxon>
        <taxon>Arthrobacter</taxon>
    </lineage>
</organism>